<evidence type="ECO:0008006" key="2">
    <source>
        <dbReference type="Google" id="ProtNLM"/>
    </source>
</evidence>
<dbReference type="AlphaFoldDB" id="A0A977L3E2"/>
<organism evidence="1">
    <name type="scientific">Woronichinia naegeliana WA131</name>
    <dbReference type="NCBI Taxonomy" id="2824559"/>
    <lineage>
        <taxon>Bacteria</taxon>
        <taxon>Bacillati</taxon>
        <taxon>Cyanobacteriota</taxon>
        <taxon>Cyanophyceae</taxon>
        <taxon>Synechococcales</taxon>
        <taxon>Coelosphaeriaceae</taxon>
        <taxon>Woronichinia</taxon>
    </lineage>
</organism>
<gene>
    <name evidence="1" type="ORF">KA717_15875</name>
</gene>
<dbReference type="SUPFAM" id="SSF143422">
    <property type="entry name" value="Transposase IS200-like"/>
    <property type="match status" value="1"/>
</dbReference>
<dbReference type="GO" id="GO:0043565">
    <property type="term" value="F:sequence-specific DNA binding"/>
    <property type="evidence" value="ECO:0007669"/>
    <property type="project" value="TreeGrafter"/>
</dbReference>
<name>A0A977L3E2_9CYAN</name>
<protein>
    <recommendedName>
        <fullName evidence="2">Transposase IS200-like domain-containing protein</fullName>
    </recommendedName>
</protein>
<dbReference type="PANTHER" id="PTHR36966">
    <property type="entry name" value="REP-ASSOCIATED TYROSINE TRANSPOSASE"/>
    <property type="match status" value="1"/>
</dbReference>
<dbReference type="Proteomes" id="UP001065613">
    <property type="component" value="Chromosome"/>
</dbReference>
<reference evidence="1" key="1">
    <citation type="submission" date="2021-04" db="EMBL/GenBank/DDBJ databases">
        <title>Genome sequence of Woronichinia naegeliana from Washington state freshwater lake bloom.</title>
        <authorList>
            <person name="Dreher T.W."/>
        </authorList>
    </citation>
    <scope>NUCLEOTIDE SEQUENCE</scope>
    <source>
        <strain evidence="1">WA131</strain>
    </source>
</reference>
<dbReference type="InterPro" id="IPR036515">
    <property type="entry name" value="Transposase_17_sf"/>
</dbReference>
<dbReference type="GO" id="GO:0006313">
    <property type="term" value="P:DNA transposition"/>
    <property type="evidence" value="ECO:0007669"/>
    <property type="project" value="InterPro"/>
</dbReference>
<sequence>MPYNPDIHHRQAIRLKNYDYSQAGAYLITICTKQKQCIFGDIKNRKMRFNSLGSIADKYWQEIPQHFANVALDVYTIMPNHLHGILWIMKSSENSQGKRILSE</sequence>
<dbReference type="KEGG" id="wna:KA717_15875"/>
<evidence type="ECO:0000313" key="1">
    <source>
        <dbReference type="EMBL" id="UXE63891.1"/>
    </source>
</evidence>
<accession>A0A977L3E2</accession>
<dbReference type="PANTHER" id="PTHR36966:SF1">
    <property type="entry name" value="REP-ASSOCIATED TYROSINE TRANSPOSASE"/>
    <property type="match status" value="1"/>
</dbReference>
<dbReference type="EMBL" id="CP073041">
    <property type="protein sequence ID" value="UXE63891.1"/>
    <property type="molecule type" value="Genomic_DNA"/>
</dbReference>
<proteinExistence type="predicted"/>
<dbReference type="InterPro" id="IPR052715">
    <property type="entry name" value="RAYT_transposase"/>
</dbReference>
<dbReference type="GO" id="GO:0004803">
    <property type="term" value="F:transposase activity"/>
    <property type="evidence" value="ECO:0007669"/>
    <property type="project" value="InterPro"/>
</dbReference>
<dbReference type="Gene3D" id="3.30.70.1290">
    <property type="entry name" value="Transposase IS200-like"/>
    <property type="match status" value="1"/>
</dbReference>